<sequence>MKTHSTSHAVEDYMVLCNASHNIKPRPSLFVNEADSDKAVRPTIEFSNIPLCPMVDSPDIKKNKSLAGDISVDSAISMDTASRKSSDEVSRIQSEVNRLSHEHQDILKKTFTAIEVNAVPNGLKLLIRMFAEHPRYKNIWPQFRGITDSSLMGAPELTNHAKAYMKGLRYIIYSMQDQKKMYDSLHQIAKTHVKWNVHKHHVMHMLEQVLSMLADELGPLDGKTKESWSILYDVIANIIDIFADRV</sequence>
<name>A0AC35TW90_9BILA</name>
<evidence type="ECO:0000313" key="2">
    <source>
        <dbReference type="WBParaSite" id="RSKR_0000529800.1"/>
    </source>
</evidence>
<proteinExistence type="predicted"/>
<reference evidence="2" key="1">
    <citation type="submission" date="2016-11" db="UniProtKB">
        <authorList>
            <consortium name="WormBaseParasite"/>
        </authorList>
    </citation>
    <scope>IDENTIFICATION</scope>
    <source>
        <strain evidence="2">KR3021</strain>
    </source>
</reference>
<accession>A0AC35TW90</accession>
<evidence type="ECO:0000313" key="1">
    <source>
        <dbReference type="Proteomes" id="UP000095286"/>
    </source>
</evidence>
<organism evidence="1 2">
    <name type="scientific">Rhabditophanes sp. KR3021</name>
    <dbReference type="NCBI Taxonomy" id="114890"/>
    <lineage>
        <taxon>Eukaryota</taxon>
        <taxon>Metazoa</taxon>
        <taxon>Ecdysozoa</taxon>
        <taxon>Nematoda</taxon>
        <taxon>Chromadorea</taxon>
        <taxon>Rhabditida</taxon>
        <taxon>Tylenchina</taxon>
        <taxon>Panagrolaimomorpha</taxon>
        <taxon>Strongyloidoidea</taxon>
        <taxon>Alloionematidae</taxon>
        <taxon>Rhabditophanes</taxon>
    </lineage>
</organism>
<dbReference type="WBParaSite" id="RSKR_0000529800.1">
    <property type="protein sequence ID" value="RSKR_0000529800.1"/>
    <property type="gene ID" value="RSKR_0000529800"/>
</dbReference>
<protein>
    <submittedName>
        <fullName evidence="2">GLOBIN domain-containing protein</fullName>
    </submittedName>
</protein>
<dbReference type="Proteomes" id="UP000095286">
    <property type="component" value="Unplaced"/>
</dbReference>